<dbReference type="GO" id="GO:0016020">
    <property type="term" value="C:membrane"/>
    <property type="evidence" value="ECO:0007669"/>
    <property type="project" value="UniProtKB-SubCell"/>
</dbReference>
<dbReference type="InterPro" id="IPR005828">
    <property type="entry name" value="MFS_sugar_transport-like"/>
</dbReference>
<feature type="transmembrane region" description="Helical" evidence="5">
    <location>
        <begin position="201"/>
        <end position="220"/>
    </location>
</feature>
<dbReference type="InterPro" id="IPR011701">
    <property type="entry name" value="MFS"/>
</dbReference>
<dbReference type="PANTHER" id="PTHR23518:SF2">
    <property type="entry name" value="MAJOR FACILITATOR SUPERFAMILY TRANSPORTER"/>
    <property type="match status" value="1"/>
</dbReference>
<keyword evidence="2 5" id="KW-0812">Transmembrane</keyword>
<feature type="domain" description="Major facilitator superfamily (MFS) profile" evidence="6">
    <location>
        <begin position="3"/>
        <end position="381"/>
    </location>
</feature>
<feature type="transmembrane region" description="Helical" evidence="5">
    <location>
        <begin position="240"/>
        <end position="257"/>
    </location>
</feature>
<comment type="caution">
    <text evidence="7">The sequence shown here is derived from an EMBL/GenBank/DDBJ whole genome shotgun (WGS) entry which is preliminary data.</text>
</comment>
<comment type="subcellular location">
    <subcellularLocation>
        <location evidence="1">Membrane</location>
        <topology evidence="1">Multi-pass membrane protein</topology>
    </subcellularLocation>
</comment>
<evidence type="ECO:0000313" key="8">
    <source>
        <dbReference type="Proteomes" id="UP001144372"/>
    </source>
</evidence>
<evidence type="ECO:0000256" key="2">
    <source>
        <dbReference type="ARBA" id="ARBA00022692"/>
    </source>
</evidence>
<keyword evidence="3 5" id="KW-1133">Transmembrane helix</keyword>
<protein>
    <submittedName>
        <fullName evidence="7">MFS transporter</fullName>
    </submittedName>
</protein>
<dbReference type="Pfam" id="PF07690">
    <property type="entry name" value="MFS_1"/>
    <property type="match status" value="1"/>
</dbReference>
<evidence type="ECO:0000256" key="4">
    <source>
        <dbReference type="ARBA" id="ARBA00023136"/>
    </source>
</evidence>
<dbReference type="PROSITE" id="PS50850">
    <property type="entry name" value="MFS"/>
    <property type="match status" value="1"/>
</dbReference>
<dbReference type="GO" id="GO:0022857">
    <property type="term" value="F:transmembrane transporter activity"/>
    <property type="evidence" value="ECO:0007669"/>
    <property type="project" value="InterPro"/>
</dbReference>
<dbReference type="PANTHER" id="PTHR23518">
    <property type="entry name" value="C-METHYLTRANSFERASE"/>
    <property type="match status" value="1"/>
</dbReference>
<evidence type="ECO:0000313" key="7">
    <source>
        <dbReference type="EMBL" id="GLI35566.1"/>
    </source>
</evidence>
<keyword evidence="4 5" id="KW-0472">Membrane</keyword>
<feature type="transmembrane region" description="Helical" evidence="5">
    <location>
        <begin position="327"/>
        <end position="353"/>
    </location>
</feature>
<dbReference type="EMBL" id="BSDR01000001">
    <property type="protein sequence ID" value="GLI35566.1"/>
    <property type="molecule type" value="Genomic_DNA"/>
</dbReference>
<feature type="transmembrane region" description="Helical" evidence="5">
    <location>
        <begin position="135"/>
        <end position="152"/>
    </location>
</feature>
<evidence type="ECO:0000256" key="1">
    <source>
        <dbReference type="ARBA" id="ARBA00004141"/>
    </source>
</evidence>
<feature type="transmembrane region" description="Helical" evidence="5">
    <location>
        <begin position="28"/>
        <end position="47"/>
    </location>
</feature>
<dbReference type="AlphaFoldDB" id="A0A9W6LA40"/>
<evidence type="ECO:0000256" key="5">
    <source>
        <dbReference type="SAM" id="Phobius"/>
    </source>
</evidence>
<proteinExistence type="predicted"/>
<dbReference type="InterPro" id="IPR020846">
    <property type="entry name" value="MFS_dom"/>
</dbReference>
<name>A0A9W6LA40_9BACT</name>
<accession>A0A9W6LA40</accession>
<feature type="transmembrane region" description="Helical" evidence="5">
    <location>
        <begin position="359"/>
        <end position="377"/>
    </location>
</feature>
<dbReference type="CDD" id="cd17370">
    <property type="entry name" value="MFS_MJ1317_like"/>
    <property type="match status" value="1"/>
</dbReference>
<dbReference type="PROSITE" id="PS00216">
    <property type="entry name" value="SUGAR_TRANSPORT_1"/>
    <property type="match status" value="1"/>
</dbReference>
<keyword evidence="8" id="KW-1185">Reference proteome</keyword>
<reference evidence="7" key="1">
    <citation type="submission" date="2022-12" db="EMBL/GenBank/DDBJ databases">
        <title>Reference genome sequencing for broad-spectrum identification of bacterial and archaeal isolates by mass spectrometry.</title>
        <authorList>
            <person name="Sekiguchi Y."/>
            <person name="Tourlousse D.M."/>
        </authorList>
    </citation>
    <scope>NUCLEOTIDE SEQUENCE</scope>
    <source>
        <strain evidence="7">ASRB1</strain>
    </source>
</reference>
<dbReference type="Gene3D" id="1.20.1250.20">
    <property type="entry name" value="MFS general substrate transporter like domains"/>
    <property type="match status" value="2"/>
</dbReference>
<feature type="transmembrane region" description="Helical" evidence="5">
    <location>
        <begin position="269"/>
        <end position="287"/>
    </location>
</feature>
<gene>
    <name evidence="7" type="ORF">DAMNIGENAA_29990</name>
</gene>
<dbReference type="Proteomes" id="UP001144372">
    <property type="component" value="Unassembled WGS sequence"/>
</dbReference>
<dbReference type="SUPFAM" id="SSF103473">
    <property type="entry name" value="MFS general substrate transporter"/>
    <property type="match status" value="1"/>
</dbReference>
<feature type="transmembrane region" description="Helical" evidence="5">
    <location>
        <begin position="158"/>
        <end position="180"/>
    </location>
</feature>
<dbReference type="Pfam" id="PF00083">
    <property type="entry name" value="Sugar_tr"/>
    <property type="match status" value="1"/>
</dbReference>
<sequence>MNTVLLLGFVSLLTDVSSEMVYPLLSLYLMTSLGATPAIVGVIEGIAESLASLLKTYSGYISDRIQRRKPLAIVGYGSAAVGKLFLYLSTSWGWVLAGRVVDRFGKGVRTAPRDALIADASQEGRLGHSFGLHRALDTLGAVFGIAIAYYLFTATKGQYTRIFLFSLLPGILGVLLLFFVKEKKPRKAAAKIHPLAGWRKLNPRLKAFFLVAFLFTLGNSSNQFLLLRANNLGFDAANVILAYLICNFVYAVSAYPAGRLSDHIGRRTLLVFGYLFYGLVYLGFAFASQRLHVWVLFGVYGLYSGLTEGIEKALVAELCPGESRATMLGVHATLVGIGLLPASLIGGFLWRMIGPGAPFYFGGVVGILAALGMFFVVPRLKPDVCPA</sequence>
<dbReference type="RefSeq" id="WP_281795516.1">
    <property type="nucleotide sequence ID" value="NZ_BSDR01000001.1"/>
</dbReference>
<dbReference type="InterPro" id="IPR036259">
    <property type="entry name" value="MFS_trans_sf"/>
</dbReference>
<organism evidence="7 8">
    <name type="scientific">Desulforhabdus amnigena</name>
    <dbReference type="NCBI Taxonomy" id="40218"/>
    <lineage>
        <taxon>Bacteria</taxon>
        <taxon>Pseudomonadati</taxon>
        <taxon>Thermodesulfobacteriota</taxon>
        <taxon>Syntrophobacteria</taxon>
        <taxon>Syntrophobacterales</taxon>
        <taxon>Syntrophobacteraceae</taxon>
        <taxon>Desulforhabdus</taxon>
    </lineage>
</organism>
<evidence type="ECO:0000259" key="6">
    <source>
        <dbReference type="PROSITE" id="PS50850"/>
    </source>
</evidence>
<dbReference type="InterPro" id="IPR005829">
    <property type="entry name" value="Sugar_transporter_CS"/>
</dbReference>
<evidence type="ECO:0000256" key="3">
    <source>
        <dbReference type="ARBA" id="ARBA00022989"/>
    </source>
</evidence>